<dbReference type="Proteomes" id="UP000237105">
    <property type="component" value="Unassembled WGS sequence"/>
</dbReference>
<dbReference type="FunFam" id="3.40.50.2000:FF:000060">
    <property type="entry name" value="Glycosyltransferase"/>
    <property type="match status" value="1"/>
</dbReference>
<dbReference type="Gene3D" id="3.40.50.2000">
    <property type="entry name" value="Glycogen Phosphorylase B"/>
    <property type="match status" value="2"/>
</dbReference>
<evidence type="ECO:0000259" key="6">
    <source>
        <dbReference type="Pfam" id="PF26168"/>
    </source>
</evidence>
<evidence type="ECO:0000256" key="1">
    <source>
        <dbReference type="ARBA" id="ARBA00009995"/>
    </source>
</evidence>
<dbReference type="EMBL" id="JXTB01000353">
    <property type="protein sequence ID" value="PON44281.1"/>
    <property type="molecule type" value="Genomic_DNA"/>
</dbReference>
<dbReference type="EC" id="2.4.1.-" evidence="4"/>
<evidence type="ECO:0000256" key="3">
    <source>
        <dbReference type="RuleBase" id="RU003718"/>
    </source>
</evidence>
<evidence type="ECO:0000256" key="2">
    <source>
        <dbReference type="ARBA" id="ARBA00022679"/>
    </source>
</evidence>
<gene>
    <name evidence="7" type="ORF">PanWU01x14_267840</name>
</gene>
<dbReference type="OrthoDB" id="5835829at2759"/>
<dbReference type="PANTHER" id="PTHR48044:SF48">
    <property type="entry name" value="GLYCOSYLTRANSFERASE"/>
    <property type="match status" value="1"/>
</dbReference>
<proteinExistence type="inferred from homology"/>
<dbReference type="InterPro" id="IPR058980">
    <property type="entry name" value="Glyco_transf_N"/>
</dbReference>
<comment type="similarity">
    <text evidence="1 3">Belongs to the UDP-glycosyltransferase family.</text>
</comment>
<dbReference type="Pfam" id="PF26168">
    <property type="entry name" value="Glyco_transf_N"/>
    <property type="match status" value="1"/>
</dbReference>
<dbReference type="InterPro" id="IPR035595">
    <property type="entry name" value="UDP_glycos_trans_CS"/>
</dbReference>
<dbReference type="Pfam" id="PF00201">
    <property type="entry name" value="UDPGT"/>
    <property type="match status" value="1"/>
</dbReference>
<accession>A0A2P5B663</accession>
<dbReference type="CDD" id="cd03784">
    <property type="entry name" value="GT1_Gtf-like"/>
    <property type="match status" value="1"/>
</dbReference>
<evidence type="ECO:0000313" key="8">
    <source>
        <dbReference type="Proteomes" id="UP000237105"/>
    </source>
</evidence>
<keyword evidence="8" id="KW-1185">Reference proteome</keyword>
<organism evidence="7 8">
    <name type="scientific">Parasponia andersonii</name>
    <name type="common">Sponia andersonii</name>
    <dbReference type="NCBI Taxonomy" id="3476"/>
    <lineage>
        <taxon>Eukaryota</taxon>
        <taxon>Viridiplantae</taxon>
        <taxon>Streptophyta</taxon>
        <taxon>Embryophyta</taxon>
        <taxon>Tracheophyta</taxon>
        <taxon>Spermatophyta</taxon>
        <taxon>Magnoliopsida</taxon>
        <taxon>eudicotyledons</taxon>
        <taxon>Gunneridae</taxon>
        <taxon>Pentapetalae</taxon>
        <taxon>rosids</taxon>
        <taxon>fabids</taxon>
        <taxon>Rosales</taxon>
        <taxon>Cannabaceae</taxon>
        <taxon>Parasponia</taxon>
    </lineage>
</organism>
<feature type="region of interest" description="Disordered" evidence="5">
    <location>
        <begin position="1"/>
        <end position="20"/>
    </location>
</feature>
<sequence>MTRFVNMAMPNDQHHHENQSFSSSSSVVVVTVPFPAQSHLNQLLQFAHVLSSYDIPVHYVGSSLHNSQVKSRSSNPLHHLTKIHFHDFQIPFLPSPPRNFCSKTRFPENMIPCFEASKHLRQPVASLLRSLSPTTERLVVVYDLLMASVVQDVVSLPNAESYTFTCASAFAAFAFRCEALGRKDRVPVKDLPSANSCLPSAVQDFVSLQEKMSFSKAGKLYNSCRAIEGSFIDVLAANNKISGKKKTWAVGPLHQTTVSKELTGRDKRLLEWLDKQEPNSILYISFGTTTSFSDEENREIALGMELSGVKFIWVLRDADKADIFSNEGRRSPQLPDGFEERVKGTGMVVREWVAQVEILGHPSTGGFMCHCGWNSCVESLSAGVPIVAWPMHSDQPMNALLITNLLKVGVVIMEWGQRNKLVSKYMISKAVRRLMASKEGGRIRKRAEAMGEAVKRSVAEGGDCSLERDSFVAHITRKRSSLENRKTPRL</sequence>
<dbReference type="SUPFAM" id="SSF53756">
    <property type="entry name" value="UDP-Glycosyltransferase/glycogen phosphorylase"/>
    <property type="match status" value="1"/>
</dbReference>
<dbReference type="AlphaFoldDB" id="A0A2P5B663"/>
<protein>
    <recommendedName>
        <fullName evidence="4">Glycosyltransferase</fullName>
        <ecNumber evidence="4">2.4.1.-</ecNumber>
    </recommendedName>
</protein>
<dbReference type="FunFam" id="3.40.50.2000:FF:000238">
    <property type="entry name" value="Glycosyltransferase"/>
    <property type="match status" value="1"/>
</dbReference>
<dbReference type="GO" id="GO:0009690">
    <property type="term" value="P:cytokinin metabolic process"/>
    <property type="evidence" value="ECO:0007669"/>
    <property type="project" value="UniProtKB-ARBA"/>
</dbReference>
<dbReference type="InterPro" id="IPR002213">
    <property type="entry name" value="UDP_glucos_trans"/>
</dbReference>
<evidence type="ECO:0000256" key="5">
    <source>
        <dbReference type="SAM" id="MobiDB-lite"/>
    </source>
</evidence>
<comment type="caution">
    <text evidence="7">The sequence shown here is derived from an EMBL/GenBank/DDBJ whole genome shotgun (WGS) entry which is preliminary data.</text>
</comment>
<dbReference type="PANTHER" id="PTHR48044">
    <property type="entry name" value="GLYCOSYLTRANSFERASE"/>
    <property type="match status" value="1"/>
</dbReference>
<feature type="domain" description="Glycosyltransferase N-terminal" evidence="6">
    <location>
        <begin position="26"/>
        <end position="254"/>
    </location>
</feature>
<evidence type="ECO:0000313" key="7">
    <source>
        <dbReference type="EMBL" id="PON44281.1"/>
    </source>
</evidence>
<dbReference type="GO" id="GO:0050404">
    <property type="term" value="F:zeatin O-beta-D-xylosyltransferase activity"/>
    <property type="evidence" value="ECO:0007669"/>
    <property type="project" value="UniProtKB-ARBA"/>
</dbReference>
<keyword evidence="3" id="KW-0328">Glycosyltransferase</keyword>
<keyword evidence="2 3" id="KW-0808">Transferase</keyword>
<evidence type="ECO:0000256" key="4">
    <source>
        <dbReference type="RuleBase" id="RU362057"/>
    </source>
</evidence>
<reference evidence="8" key="1">
    <citation type="submission" date="2016-06" db="EMBL/GenBank/DDBJ databases">
        <title>Parallel loss of symbiosis genes in relatives of nitrogen-fixing non-legume Parasponia.</title>
        <authorList>
            <person name="Van Velzen R."/>
            <person name="Holmer R."/>
            <person name="Bu F."/>
            <person name="Rutten L."/>
            <person name="Van Zeijl A."/>
            <person name="Liu W."/>
            <person name="Santuari L."/>
            <person name="Cao Q."/>
            <person name="Sharma T."/>
            <person name="Shen D."/>
            <person name="Roswanjaya Y."/>
            <person name="Wardhani T."/>
            <person name="Kalhor M.S."/>
            <person name="Jansen J."/>
            <person name="Van den Hoogen J."/>
            <person name="Gungor B."/>
            <person name="Hartog M."/>
            <person name="Hontelez J."/>
            <person name="Verver J."/>
            <person name="Yang W.-C."/>
            <person name="Schijlen E."/>
            <person name="Repin R."/>
            <person name="Schilthuizen M."/>
            <person name="Schranz E."/>
            <person name="Heidstra R."/>
            <person name="Miyata K."/>
            <person name="Fedorova E."/>
            <person name="Kohlen W."/>
            <person name="Bisseling T."/>
            <person name="Smit S."/>
            <person name="Geurts R."/>
        </authorList>
    </citation>
    <scope>NUCLEOTIDE SEQUENCE [LARGE SCALE GENOMIC DNA]</scope>
    <source>
        <strain evidence="8">cv. WU1-14</strain>
    </source>
</reference>
<name>A0A2P5B663_PARAD</name>
<dbReference type="PROSITE" id="PS00375">
    <property type="entry name" value="UDPGT"/>
    <property type="match status" value="1"/>
</dbReference>